<evidence type="ECO:0000313" key="2">
    <source>
        <dbReference type="Proteomes" id="UP000663722"/>
    </source>
</evidence>
<organism evidence="1 2">
    <name type="scientific">Desulfonema magnum</name>
    <dbReference type="NCBI Taxonomy" id="45655"/>
    <lineage>
        <taxon>Bacteria</taxon>
        <taxon>Pseudomonadati</taxon>
        <taxon>Thermodesulfobacteriota</taxon>
        <taxon>Desulfobacteria</taxon>
        <taxon>Desulfobacterales</taxon>
        <taxon>Desulfococcaceae</taxon>
        <taxon>Desulfonema</taxon>
    </lineage>
</organism>
<evidence type="ECO:0000313" key="1">
    <source>
        <dbReference type="EMBL" id="QTA87425.1"/>
    </source>
</evidence>
<name>A0A975BL41_9BACT</name>
<dbReference type="EMBL" id="CP061800">
    <property type="protein sequence ID" value="QTA87425.1"/>
    <property type="molecule type" value="Genomic_DNA"/>
</dbReference>
<keyword evidence="2" id="KW-1185">Reference proteome</keyword>
<gene>
    <name evidence="1" type="ORF">dnm_034580</name>
</gene>
<accession>A0A975BL41</accession>
<dbReference type="Proteomes" id="UP000663722">
    <property type="component" value="Chromosome"/>
</dbReference>
<dbReference type="KEGG" id="dmm:dnm_034580"/>
<reference evidence="1" key="1">
    <citation type="journal article" date="2021" name="Microb. Physiol.">
        <title>Proteogenomic Insights into the Physiology of Marine, Sulfate-Reducing, Filamentous Desulfonema limicola and Desulfonema magnum.</title>
        <authorList>
            <person name="Schnaars V."/>
            <person name="Wohlbrand L."/>
            <person name="Scheve S."/>
            <person name="Hinrichs C."/>
            <person name="Reinhardt R."/>
            <person name="Rabus R."/>
        </authorList>
    </citation>
    <scope>NUCLEOTIDE SEQUENCE</scope>
    <source>
        <strain evidence="1">4be13</strain>
    </source>
</reference>
<dbReference type="AlphaFoldDB" id="A0A975BL41"/>
<protein>
    <submittedName>
        <fullName evidence="1">Uncharacterized protein</fullName>
    </submittedName>
</protein>
<proteinExistence type="predicted"/>
<sequence length="39" mass="4363">MRISFIRFLCSGNSAPGNRAGTTHRCKVKELLNCKNILL</sequence>